<dbReference type="InterPro" id="IPR029056">
    <property type="entry name" value="Ribokinase-like"/>
</dbReference>
<dbReference type="NCBIfam" id="TIGR00196">
    <property type="entry name" value="yjeF_cterm"/>
    <property type="match status" value="1"/>
</dbReference>
<keyword evidence="2 9" id="KW-0597">Phosphoprotein</keyword>
<dbReference type="PROSITE" id="PS51383">
    <property type="entry name" value="YJEF_C_3"/>
    <property type="match status" value="1"/>
</dbReference>
<dbReference type="Pfam" id="PF01256">
    <property type="entry name" value="Carb_kinase"/>
    <property type="match status" value="1"/>
</dbReference>
<evidence type="ECO:0000256" key="9">
    <source>
        <dbReference type="HAMAP-Rule" id="MF_03157"/>
    </source>
</evidence>
<keyword evidence="6 9" id="KW-0520">NAD</keyword>
<comment type="catalytic activity">
    <reaction evidence="8 9">
        <text>(6S)-NADPHX + ATP = ADP + phosphate + NADPH + H(+)</text>
        <dbReference type="Rhea" id="RHEA:32231"/>
        <dbReference type="ChEBI" id="CHEBI:15378"/>
        <dbReference type="ChEBI" id="CHEBI:30616"/>
        <dbReference type="ChEBI" id="CHEBI:43474"/>
        <dbReference type="ChEBI" id="CHEBI:57783"/>
        <dbReference type="ChEBI" id="CHEBI:64076"/>
        <dbReference type="ChEBI" id="CHEBI:456216"/>
        <dbReference type="EC" id="4.2.1.93"/>
    </reaction>
</comment>
<evidence type="ECO:0000259" key="10">
    <source>
        <dbReference type="PROSITE" id="PS51383"/>
    </source>
</evidence>
<feature type="binding site" evidence="9">
    <location>
        <position position="125"/>
    </location>
    <ligand>
        <name>(6S)-NADPHX</name>
        <dbReference type="ChEBI" id="CHEBI:64076"/>
    </ligand>
</feature>
<evidence type="ECO:0000256" key="2">
    <source>
        <dbReference type="ARBA" id="ARBA00022553"/>
    </source>
</evidence>
<evidence type="ECO:0000256" key="5">
    <source>
        <dbReference type="ARBA" id="ARBA00022857"/>
    </source>
</evidence>
<comment type="cofactor">
    <cofactor evidence="9">
        <name>Mg(2+)</name>
        <dbReference type="ChEBI" id="CHEBI:18420"/>
    </cofactor>
</comment>
<dbReference type="SUPFAM" id="SSF53613">
    <property type="entry name" value="Ribokinase-like"/>
    <property type="match status" value="1"/>
</dbReference>
<comment type="function">
    <text evidence="9">Catalyzes the dehydration of the S-form of NAD(P)HX at the expense of ATP, which is converted to ADP. Together with NAD(P)HX epimerase, which catalyzes the epimerization of the S- and R-forms, the enzyme allows the repair of both epimers of NAD(P)HX, a damaged form of NAD(P)H that is a result of enzymatic or heat-dependent hydration.</text>
</comment>
<dbReference type="PANTHER" id="PTHR12592">
    <property type="entry name" value="ATP-DEPENDENT (S)-NAD(P)H-HYDRATE DEHYDRATASE FAMILY MEMBER"/>
    <property type="match status" value="1"/>
</dbReference>
<gene>
    <name evidence="11" type="ORF">QTJ16_006499</name>
</gene>
<keyword evidence="12" id="KW-1185">Reference proteome</keyword>
<comment type="similarity">
    <text evidence="9">Belongs to the NnrD/CARKD family.</text>
</comment>
<organism evidence="11 12">
    <name type="scientific">Diplocarpon rosae</name>
    <dbReference type="NCBI Taxonomy" id="946125"/>
    <lineage>
        <taxon>Eukaryota</taxon>
        <taxon>Fungi</taxon>
        <taxon>Dikarya</taxon>
        <taxon>Ascomycota</taxon>
        <taxon>Pezizomycotina</taxon>
        <taxon>Leotiomycetes</taxon>
        <taxon>Helotiales</taxon>
        <taxon>Drepanopezizaceae</taxon>
        <taxon>Diplocarpon</taxon>
    </lineage>
</organism>
<accession>A0AAD9SX50</accession>
<dbReference type="GO" id="GO:0005524">
    <property type="term" value="F:ATP binding"/>
    <property type="evidence" value="ECO:0007669"/>
    <property type="project" value="UniProtKB-KW"/>
</dbReference>
<keyword evidence="4 9" id="KW-0067">ATP-binding</keyword>
<feature type="binding site" evidence="9">
    <location>
        <begin position="236"/>
        <end position="245"/>
    </location>
    <ligand>
        <name>ATP</name>
        <dbReference type="ChEBI" id="CHEBI:30616"/>
    </ligand>
</feature>
<name>A0AAD9SX50_9HELO</name>
<proteinExistence type="inferred from homology"/>
<evidence type="ECO:0000256" key="4">
    <source>
        <dbReference type="ARBA" id="ARBA00022840"/>
    </source>
</evidence>
<protein>
    <recommendedName>
        <fullName evidence="9">ATP-dependent (S)-NAD(P)H-hydrate dehydratase</fullName>
        <ecNumber evidence="9">4.2.1.93</ecNumber>
    </recommendedName>
    <alternativeName>
        <fullName evidence="9">ATP-dependent NAD(P)HX dehydratase</fullName>
    </alternativeName>
</protein>
<dbReference type="Proteomes" id="UP001285354">
    <property type="component" value="Unassembled WGS sequence"/>
</dbReference>
<evidence type="ECO:0000256" key="3">
    <source>
        <dbReference type="ARBA" id="ARBA00022741"/>
    </source>
</evidence>
<evidence type="ECO:0000256" key="1">
    <source>
        <dbReference type="ARBA" id="ARBA00022490"/>
    </source>
</evidence>
<dbReference type="GO" id="GO:0005737">
    <property type="term" value="C:cytoplasm"/>
    <property type="evidence" value="ECO:0007669"/>
    <property type="project" value="UniProtKB-SubCell"/>
</dbReference>
<dbReference type="Gene3D" id="3.40.1190.20">
    <property type="match status" value="1"/>
</dbReference>
<evidence type="ECO:0000313" key="12">
    <source>
        <dbReference type="Proteomes" id="UP001285354"/>
    </source>
</evidence>
<evidence type="ECO:0000256" key="7">
    <source>
        <dbReference type="ARBA" id="ARBA00023239"/>
    </source>
</evidence>
<keyword evidence="7 9" id="KW-0456">Lyase</keyword>
<dbReference type="EMBL" id="JAUBYV010000010">
    <property type="protein sequence ID" value="KAK2624549.1"/>
    <property type="molecule type" value="Genomic_DNA"/>
</dbReference>
<dbReference type="HAMAP" id="MF_01965">
    <property type="entry name" value="NADHX_dehydratase"/>
    <property type="match status" value="1"/>
</dbReference>
<dbReference type="InterPro" id="IPR017953">
    <property type="entry name" value="Carbohydrate_kinase_pred_CS"/>
</dbReference>
<keyword evidence="1 9" id="KW-0963">Cytoplasm</keyword>
<feature type="binding site" evidence="9">
    <location>
        <begin position="217"/>
        <end position="221"/>
    </location>
    <ligand>
        <name>ATP</name>
        <dbReference type="ChEBI" id="CHEBI:30616"/>
    </ligand>
</feature>
<dbReference type="AlphaFoldDB" id="A0AAD9SX50"/>
<dbReference type="PROSITE" id="PS01050">
    <property type="entry name" value="YJEF_C_2"/>
    <property type="match status" value="1"/>
</dbReference>
<feature type="binding site" evidence="9">
    <location>
        <position position="246"/>
    </location>
    <ligand>
        <name>(6S)-NADPHX</name>
        <dbReference type="ChEBI" id="CHEBI:64076"/>
    </ligand>
</feature>
<comment type="subcellular location">
    <subcellularLocation>
        <location evidence="9">Cytoplasm</location>
    </subcellularLocation>
</comment>
<comment type="caution">
    <text evidence="11">The sequence shown here is derived from an EMBL/GenBank/DDBJ whole genome shotgun (WGS) entry which is preliminary data.</text>
</comment>
<sequence length="329" mass="35233">MPEETSQMSPNTTDILMKVRKMVPPMLQKFHKGQMGRIAVIGGSEDYTGAPYFSAMASARLGADMSHVICEPQAGQVIKTYSPNLMVHPLMCQSTHAGDSDSASSIAQGVIDMLPRLHVLVIGPGLGRDQLMQDTCAKILKAARENNMPFVLDADGLNLAQTRPELVQGYRECILTPNVVEFGRLCKSKGIDAAGLDAGSGAEKLSRAFGGVTIVQKGAKDYISNGEQTFVSDLEGGLKRSGGQGDTLTGSVATFLGWRKAYLDKLWDHEGDLDAAELLALAAFGGSAITRESSRLAFAKKGRSLQASDLTDEVYTAFTRLFEGDGPRL</sequence>
<keyword evidence="5" id="KW-0521">NADP</keyword>
<dbReference type="GO" id="GO:0047453">
    <property type="term" value="F:ATP-dependent NAD(P)H-hydrate dehydratase activity"/>
    <property type="evidence" value="ECO:0007669"/>
    <property type="project" value="UniProtKB-UniRule"/>
</dbReference>
<evidence type="ECO:0000256" key="6">
    <source>
        <dbReference type="ARBA" id="ARBA00023027"/>
    </source>
</evidence>
<feature type="domain" description="YjeF C-terminal" evidence="10">
    <location>
        <begin position="12"/>
        <end position="321"/>
    </location>
</feature>
<dbReference type="CDD" id="cd01171">
    <property type="entry name" value="YXKO-related"/>
    <property type="match status" value="1"/>
</dbReference>
<evidence type="ECO:0000256" key="8">
    <source>
        <dbReference type="ARBA" id="ARBA00047472"/>
    </source>
</evidence>
<comment type="catalytic activity">
    <reaction evidence="9">
        <text>(6S)-NADHX + ATP = ADP + phosphate + NADH + H(+)</text>
        <dbReference type="Rhea" id="RHEA:19017"/>
        <dbReference type="ChEBI" id="CHEBI:15378"/>
        <dbReference type="ChEBI" id="CHEBI:30616"/>
        <dbReference type="ChEBI" id="CHEBI:43474"/>
        <dbReference type="ChEBI" id="CHEBI:57945"/>
        <dbReference type="ChEBI" id="CHEBI:64074"/>
        <dbReference type="ChEBI" id="CHEBI:456216"/>
        <dbReference type="EC" id="4.2.1.93"/>
    </reaction>
</comment>
<feature type="binding site" evidence="9">
    <location>
        <begin position="178"/>
        <end position="184"/>
    </location>
    <ligand>
        <name>(6S)-NADPHX</name>
        <dbReference type="ChEBI" id="CHEBI:64076"/>
    </ligand>
</feature>
<dbReference type="FunFam" id="3.40.1190.20:FF:000043">
    <property type="entry name" value="ATP-dependent (S)-NAD(P)H-hydrate dehydratase"/>
    <property type="match status" value="1"/>
</dbReference>
<dbReference type="GO" id="GO:0110051">
    <property type="term" value="P:metabolite repair"/>
    <property type="evidence" value="ECO:0007669"/>
    <property type="project" value="TreeGrafter"/>
</dbReference>
<dbReference type="GO" id="GO:0046496">
    <property type="term" value="P:nicotinamide nucleotide metabolic process"/>
    <property type="evidence" value="ECO:0007669"/>
    <property type="project" value="UniProtKB-UniRule"/>
</dbReference>
<reference evidence="11" key="1">
    <citation type="submission" date="2023-06" db="EMBL/GenBank/DDBJ databases">
        <title>Draft genome of Marssonina rosae.</title>
        <authorList>
            <person name="Cheng Q."/>
        </authorList>
    </citation>
    <scope>NUCLEOTIDE SEQUENCE</scope>
    <source>
        <strain evidence="11">R4</strain>
    </source>
</reference>
<evidence type="ECO:0000313" key="11">
    <source>
        <dbReference type="EMBL" id="KAK2624549.1"/>
    </source>
</evidence>
<dbReference type="EC" id="4.2.1.93" evidence="9"/>
<dbReference type="InterPro" id="IPR000631">
    <property type="entry name" value="CARKD"/>
</dbReference>
<keyword evidence="3 9" id="KW-0547">Nucleotide-binding</keyword>
<dbReference type="PANTHER" id="PTHR12592:SF0">
    <property type="entry name" value="ATP-DEPENDENT (S)-NAD(P)H-HYDRATE DEHYDRATASE"/>
    <property type="match status" value="1"/>
</dbReference>